<dbReference type="AlphaFoldDB" id="A0AAV2NBD6"/>
<reference evidence="1" key="1">
    <citation type="submission" date="2024-04" db="EMBL/GenBank/DDBJ databases">
        <authorList>
            <consortium name="Molecular Ecology Group"/>
        </authorList>
    </citation>
    <scope>NUCLEOTIDE SEQUENCE</scope>
</reference>
<evidence type="ECO:0000313" key="1">
    <source>
        <dbReference type="EMBL" id="CAL1677470.1"/>
    </source>
</evidence>
<protein>
    <submittedName>
        <fullName evidence="1">Uncharacterized protein</fullName>
    </submittedName>
</protein>
<gene>
    <name evidence="1" type="ORF">LPLAT_LOCUS3498</name>
</gene>
<name>A0AAV2NBD6_9HYME</name>
<keyword evidence="2" id="KW-1185">Reference proteome</keyword>
<dbReference type="Proteomes" id="UP001497644">
    <property type="component" value="Chromosome 13"/>
</dbReference>
<sequence>MNQWPSSDDTENEAEIDSEIKKSVCRNKKTSSNDTVTVEMYISVKQEEIEWYMKGQSKYLKIVRTMTWIHCFITNCRAQQTARLSGELITKEFIDAELVV</sequence>
<evidence type="ECO:0000313" key="2">
    <source>
        <dbReference type="Proteomes" id="UP001497644"/>
    </source>
</evidence>
<accession>A0AAV2NBD6</accession>
<dbReference type="EMBL" id="OZ034836">
    <property type="protein sequence ID" value="CAL1677470.1"/>
    <property type="molecule type" value="Genomic_DNA"/>
</dbReference>
<proteinExistence type="predicted"/>
<organism evidence="1 2">
    <name type="scientific">Lasius platythorax</name>
    <dbReference type="NCBI Taxonomy" id="488582"/>
    <lineage>
        <taxon>Eukaryota</taxon>
        <taxon>Metazoa</taxon>
        <taxon>Ecdysozoa</taxon>
        <taxon>Arthropoda</taxon>
        <taxon>Hexapoda</taxon>
        <taxon>Insecta</taxon>
        <taxon>Pterygota</taxon>
        <taxon>Neoptera</taxon>
        <taxon>Endopterygota</taxon>
        <taxon>Hymenoptera</taxon>
        <taxon>Apocrita</taxon>
        <taxon>Aculeata</taxon>
        <taxon>Formicoidea</taxon>
        <taxon>Formicidae</taxon>
        <taxon>Formicinae</taxon>
        <taxon>Lasius</taxon>
        <taxon>Lasius</taxon>
    </lineage>
</organism>